<dbReference type="Gene3D" id="3.40.50.150">
    <property type="entry name" value="Vaccinia Virus protein VP39"/>
    <property type="match status" value="1"/>
</dbReference>
<dbReference type="InterPro" id="IPR013217">
    <property type="entry name" value="Methyltransf_12"/>
</dbReference>
<protein>
    <submittedName>
        <fullName evidence="2">Methyltransferase type 12</fullName>
    </submittedName>
</protein>
<organism evidence="2 3">
    <name type="scientific">Sorangium cellulosum</name>
    <name type="common">Polyangium cellulosum</name>
    <dbReference type="NCBI Taxonomy" id="56"/>
    <lineage>
        <taxon>Bacteria</taxon>
        <taxon>Pseudomonadati</taxon>
        <taxon>Myxococcota</taxon>
        <taxon>Polyangia</taxon>
        <taxon>Polyangiales</taxon>
        <taxon>Polyangiaceae</taxon>
        <taxon>Sorangium</taxon>
    </lineage>
</organism>
<evidence type="ECO:0000313" key="3">
    <source>
        <dbReference type="Proteomes" id="UP000075604"/>
    </source>
</evidence>
<dbReference type="AlphaFoldDB" id="A0A150PPG3"/>
<sequence length="268" mass="29760">MSESEWFALNRTAWNARTGVHLASKFYDVDAFRAGASSLKPIELEQVGDVRDKTLLHLQCHFGQDTLSWARRGARVTGLDLSDEAVRAARALAQDLSLDARFVEANVYDAPAALGGETFDIVFTSYGVLGWLPDMGRWARAAAACLKPGGVLHVIEFHPAVWMFDDAFERIAYAYDGHGEPLITEETGTYADRDAPVKLREVGFNHGIGTVVTALLEAGLTLERLRELDWSPYDIFPDMEEGPPGQFRMKKFGRRLPLVYALAARQGR</sequence>
<dbReference type="GO" id="GO:0008168">
    <property type="term" value="F:methyltransferase activity"/>
    <property type="evidence" value="ECO:0007669"/>
    <property type="project" value="UniProtKB-KW"/>
</dbReference>
<feature type="domain" description="Methyltransferase type 12" evidence="1">
    <location>
        <begin position="56"/>
        <end position="152"/>
    </location>
</feature>
<keyword evidence="2" id="KW-0489">Methyltransferase</keyword>
<dbReference type="Proteomes" id="UP000075604">
    <property type="component" value="Unassembled WGS sequence"/>
</dbReference>
<evidence type="ECO:0000259" key="1">
    <source>
        <dbReference type="Pfam" id="PF08242"/>
    </source>
</evidence>
<evidence type="ECO:0000313" key="2">
    <source>
        <dbReference type="EMBL" id="KYF57552.1"/>
    </source>
</evidence>
<dbReference type="Pfam" id="PF08242">
    <property type="entry name" value="Methyltransf_12"/>
    <property type="match status" value="1"/>
</dbReference>
<name>A0A150PPG3_SORCE</name>
<gene>
    <name evidence="2" type="ORF">BE04_12735</name>
</gene>
<dbReference type="PANTHER" id="PTHR43861">
    <property type="entry name" value="TRANS-ACONITATE 2-METHYLTRANSFERASE-RELATED"/>
    <property type="match status" value="1"/>
</dbReference>
<dbReference type="EMBL" id="JELX01001816">
    <property type="protein sequence ID" value="KYF57552.1"/>
    <property type="molecule type" value="Genomic_DNA"/>
</dbReference>
<dbReference type="CDD" id="cd02440">
    <property type="entry name" value="AdoMet_MTases"/>
    <property type="match status" value="1"/>
</dbReference>
<accession>A0A150PPG3</accession>
<dbReference type="SUPFAM" id="SSF53335">
    <property type="entry name" value="S-adenosyl-L-methionine-dependent methyltransferases"/>
    <property type="match status" value="1"/>
</dbReference>
<reference evidence="2 3" key="1">
    <citation type="submission" date="2014-02" db="EMBL/GenBank/DDBJ databases">
        <title>The small core and large imbalanced accessory genome model reveals a collaborative survival strategy of Sorangium cellulosum strains in nature.</title>
        <authorList>
            <person name="Han K."/>
            <person name="Peng R."/>
            <person name="Blom J."/>
            <person name="Li Y.-Z."/>
        </authorList>
    </citation>
    <scope>NUCLEOTIDE SEQUENCE [LARGE SCALE GENOMIC DNA]</scope>
    <source>
        <strain evidence="2 3">So0157-18</strain>
    </source>
</reference>
<comment type="caution">
    <text evidence="2">The sequence shown here is derived from an EMBL/GenBank/DDBJ whole genome shotgun (WGS) entry which is preliminary data.</text>
</comment>
<keyword evidence="2" id="KW-0808">Transferase</keyword>
<dbReference type="GO" id="GO:0032259">
    <property type="term" value="P:methylation"/>
    <property type="evidence" value="ECO:0007669"/>
    <property type="project" value="UniProtKB-KW"/>
</dbReference>
<proteinExistence type="predicted"/>
<dbReference type="PANTHER" id="PTHR43861:SF1">
    <property type="entry name" value="TRANS-ACONITATE 2-METHYLTRANSFERASE"/>
    <property type="match status" value="1"/>
</dbReference>
<dbReference type="InterPro" id="IPR029063">
    <property type="entry name" value="SAM-dependent_MTases_sf"/>
</dbReference>